<evidence type="ECO:0000256" key="1">
    <source>
        <dbReference type="ARBA" id="ARBA00004167"/>
    </source>
</evidence>
<proteinExistence type="predicted"/>
<dbReference type="PANTHER" id="PTHR12035">
    <property type="entry name" value="SIALIC ACID BINDING IMMUNOGLOBULIN-LIKE LECTIN"/>
    <property type="match status" value="1"/>
</dbReference>
<organism evidence="8">
    <name type="scientific">Balaenoptera musculus</name>
    <name type="common">Blue whale</name>
    <dbReference type="NCBI Taxonomy" id="9771"/>
    <lineage>
        <taxon>Eukaryota</taxon>
        <taxon>Metazoa</taxon>
        <taxon>Chordata</taxon>
        <taxon>Craniata</taxon>
        <taxon>Vertebrata</taxon>
        <taxon>Euteleostomi</taxon>
        <taxon>Mammalia</taxon>
        <taxon>Eutheria</taxon>
        <taxon>Laurasiatheria</taxon>
        <taxon>Artiodactyla</taxon>
        <taxon>Whippomorpha</taxon>
        <taxon>Cetacea</taxon>
        <taxon>Mysticeti</taxon>
        <taxon>Balaenopteridae</taxon>
        <taxon>Balaenoptera</taxon>
    </lineage>
</organism>
<feature type="transmembrane region" description="Helical" evidence="6">
    <location>
        <begin position="260"/>
        <end position="282"/>
    </location>
</feature>
<name>A0A8C0I279_BALMU</name>
<evidence type="ECO:0000313" key="8">
    <source>
        <dbReference type="Ensembl" id="ENSBMSP00010021005.1"/>
    </source>
</evidence>
<dbReference type="InterPro" id="IPR013783">
    <property type="entry name" value="Ig-like_fold"/>
</dbReference>
<dbReference type="PROSITE" id="PS50835">
    <property type="entry name" value="IG_LIKE"/>
    <property type="match status" value="1"/>
</dbReference>
<comment type="subcellular location">
    <subcellularLocation>
        <location evidence="1">Membrane</location>
        <topology evidence="1">Single-pass membrane protein</topology>
    </subcellularLocation>
</comment>
<dbReference type="PANTHER" id="PTHR12035:SF113">
    <property type="entry name" value="RIKEN CDNA 4931406B18 GENE"/>
    <property type="match status" value="1"/>
</dbReference>
<evidence type="ECO:0000256" key="6">
    <source>
        <dbReference type="SAM" id="Phobius"/>
    </source>
</evidence>
<evidence type="ECO:0000256" key="2">
    <source>
        <dbReference type="ARBA" id="ARBA00022692"/>
    </source>
</evidence>
<feature type="region of interest" description="Disordered" evidence="5">
    <location>
        <begin position="309"/>
        <end position="344"/>
    </location>
</feature>
<protein>
    <recommendedName>
        <fullName evidence="7">Ig-like domain-containing protein</fullName>
    </recommendedName>
</protein>
<keyword evidence="3 6" id="KW-1133">Transmembrane helix</keyword>
<evidence type="ECO:0000256" key="3">
    <source>
        <dbReference type="ARBA" id="ARBA00022989"/>
    </source>
</evidence>
<reference evidence="8" key="1">
    <citation type="submission" date="2023-09" db="UniProtKB">
        <authorList>
            <consortium name="Ensembl"/>
        </authorList>
    </citation>
    <scope>IDENTIFICATION</scope>
</reference>
<dbReference type="InterPro" id="IPR007110">
    <property type="entry name" value="Ig-like_dom"/>
</dbReference>
<evidence type="ECO:0000256" key="5">
    <source>
        <dbReference type="SAM" id="MobiDB-lite"/>
    </source>
</evidence>
<keyword evidence="2 6" id="KW-0812">Transmembrane</keyword>
<dbReference type="Gene3D" id="2.60.40.10">
    <property type="entry name" value="Immunoglobulins"/>
    <property type="match status" value="1"/>
</dbReference>
<dbReference type="InterPro" id="IPR036179">
    <property type="entry name" value="Ig-like_dom_sf"/>
</dbReference>
<dbReference type="Ensembl" id="ENSBMST00010023179.1">
    <property type="protein sequence ID" value="ENSBMSP00010021005.1"/>
    <property type="gene ID" value="ENSBMSG00010015280.1"/>
</dbReference>
<keyword evidence="4 6" id="KW-0472">Membrane</keyword>
<dbReference type="OMA" id="MKMLKWW"/>
<feature type="domain" description="Ig-like" evidence="7">
    <location>
        <begin position="65"/>
        <end position="144"/>
    </location>
</feature>
<evidence type="ECO:0000259" key="7">
    <source>
        <dbReference type="PROSITE" id="PS50835"/>
    </source>
</evidence>
<evidence type="ECO:0000256" key="4">
    <source>
        <dbReference type="ARBA" id="ARBA00023136"/>
    </source>
</evidence>
<dbReference type="GeneTree" id="ENSGT01150000286907"/>
<accession>A0A8C0I279</accession>
<sequence>MWDLPGPGLEPVSPALTGQECTQLIHDILKRDNTTYLLYADLGEHTSALLRENIDLSVSDLTQKPGRHIPEILAAGGRMSLACAFRSTCKETKALFLSWKRPNTSSNTDGSNNSSSLVLHFTLKPKDHGTTLGCHLNFSPANLTGSSMVCLQEASPTRLLYSSCSLEKTLQCNGSFHGIPTPSVQWLMGGVPVGLNNMNNILQVTFSIIAPWANSTISLLGEPEIVTGLHCEGKNQYGIHTSSIFLITDKNSVSSAFVKGLIQGIVYGSITSALFFFFLVLLMRKWWEESHIPMAGEALILKKPELLEEPETPKESEAETSPASVRGKSLGWAAAQLRPPEGAR</sequence>
<dbReference type="GO" id="GO:0033691">
    <property type="term" value="F:sialic acid binding"/>
    <property type="evidence" value="ECO:0007669"/>
    <property type="project" value="TreeGrafter"/>
</dbReference>
<dbReference type="InterPro" id="IPR051036">
    <property type="entry name" value="SIGLEC"/>
</dbReference>
<dbReference type="GO" id="GO:0005886">
    <property type="term" value="C:plasma membrane"/>
    <property type="evidence" value="ECO:0007669"/>
    <property type="project" value="TreeGrafter"/>
</dbReference>
<dbReference type="GO" id="GO:0007155">
    <property type="term" value="P:cell adhesion"/>
    <property type="evidence" value="ECO:0007669"/>
    <property type="project" value="TreeGrafter"/>
</dbReference>
<dbReference type="AlphaFoldDB" id="A0A8C0I279"/>
<dbReference type="SUPFAM" id="SSF48726">
    <property type="entry name" value="Immunoglobulin"/>
    <property type="match status" value="1"/>
</dbReference>